<protein>
    <submittedName>
        <fullName evidence="2">Uncharacterized protein</fullName>
    </submittedName>
</protein>
<dbReference type="InParanoid" id="G5AEJ5"/>
<keyword evidence="3" id="KW-1185">Reference proteome</keyword>
<name>G5AEJ5_PHYSP</name>
<dbReference type="Proteomes" id="UP000002640">
    <property type="component" value="Unassembled WGS sequence"/>
</dbReference>
<evidence type="ECO:0000256" key="1">
    <source>
        <dbReference type="SAM" id="MobiDB-lite"/>
    </source>
</evidence>
<dbReference type="GeneID" id="20637793"/>
<evidence type="ECO:0000313" key="2">
    <source>
        <dbReference type="EMBL" id="EGZ06597.1"/>
    </source>
</evidence>
<feature type="region of interest" description="Disordered" evidence="1">
    <location>
        <begin position="35"/>
        <end position="126"/>
    </location>
</feature>
<sequence length="306" mass="34244">MAEDAAPPPPPPLSPPPALRATTIGKYIARFRYEKPQPREARVAAQRGDFWWTKSPRYARSPPPSPSTWASGDVFSFPDEDEQEEEEEEEEEEPIDEKTTTEEVEEKEFQIPQEGEGNDSSVDSVESKLRRRLRVWGSDSSREGEVLTGAEPAEVLQSWGSVEWGSVDLDEVGEVEEVEREDPEEVIERVRRRLGWGSTTTSGAAASTSGLKLIDFRLSIDKGEEPRRQLGRKPPLSPGSYRRGGPLEGFGARSTSSWGSTEQQRDFNGDEVKSSPVRSADDREPGMREEKVEEDWQSPVGKRELG</sequence>
<feature type="compositionally biased region" description="Acidic residues" evidence="1">
    <location>
        <begin position="78"/>
        <end position="95"/>
    </location>
</feature>
<reference evidence="2 3" key="1">
    <citation type="journal article" date="2006" name="Science">
        <title>Phytophthora genome sequences uncover evolutionary origins and mechanisms of pathogenesis.</title>
        <authorList>
            <person name="Tyler B.M."/>
            <person name="Tripathy S."/>
            <person name="Zhang X."/>
            <person name="Dehal P."/>
            <person name="Jiang R.H."/>
            <person name="Aerts A."/>
            <person name="Arredondo F.D."/>
            <person name="Baxter L."/>
            <person name="Bensasson D."/>
            <person name="Beynon J.L."/>
            <person name="Chapman J."/>
            <person name="Damasceno C.M."/>
            <person name="Dorrance A.E."/>
            <person name="Dou D."/>
            <person name="Dickerman A.W."/>
            <person name="Dubchak I.L."/>
            <person name="Garbelotto M."/>
            <person name="Gijzen M."/>
            <person name="Gordon S.G."/>
            <person name="Govers F."/>
            <person name="Grunwald N.J."/>
            <person name="Huang W."/>
            <person name="Ivors K.L."/>
            <person name="Jones R.W."/>
            <person name="Kamoun S."/>
            <person name="Krampis K."/>
            <person name="Lamour K.H."/>
            <person name="Lee M.K."/>
            <person name="McDonald W.H."/>
            <person name="Medina M."/>
            <person name="Meijer H.J."/>
            <person name="Nordberg E.K."/>
            <person name="Maclean D.J."/>
            <person name="Ospina-Giraldo M.D."/>
            <person name="Morris P.F."/>
            <person name="Phuntumart V."/>
            <person name="Putnam N.H."/>
            <person name="Rash S."/>
            <person name="Rose J.K."/>
            <person name="Sakihama Y."/>
            <person name="Salamov A.A."/>
            <person name="Savidor A."/>
            <person name="Scheuring C.F."/>
            <person name="Smith B.M."/>
            <person name="Sobral B.W."/>
            <person name="Terry A."/>
            <person name="Torto-Alalibo T.A."/>
            <person name="Win J."/>
            <person name="Xu Z."/>
            <person name="Zhang H."/>
            <person name="Grigoriev I.V."/>
            <person name="Rokhsar D.S."/>
            <person name="Boore J.L."/>
        </authorList>
    </citation>
    <scope>NUCLEOTIDE SEQUENCE [LARGE SCALE GENOMIC DNA]</scope>
    <source>
        <strain evidence="2 3">P6497</strain>
    </source>
</reference>
<evidence type="ECO:0000313" key="3">
    <source>
        <dbReference type="Proteomes" id="UP000002640"/>
    </source>
</evidence>
<dbReference type="EMBL" id="JH159164">
    <property type="protein sequence ID" value="EGZ06597.1"/>
    <property type="molecule type" value="Genomic_DNA"/>
</dbReference>
<accession>G5AEJ5</accession>
<organism evidence="2 3">
    <name type="scientific">Phytophthora sojae (strain P6497)</name>
    <name type="common">Soybean stem and root rot agent</name>
    <name type="synonym">Phytophthora megasperma f. sp. glycines</name>
    <dbReference type="NCBI Taxonomy" id="1094619"/>
    <lineage>
        <taxon>Eukaryota</taxon>
        <taxon>Sar</taxon>
        <taxon>Stramenopiles</taxon>
        <taxon>Oomycota</taxon>
        <taxon>Peronosporomycetes</taxon>
        <taxon>Peronosporales</taxon>
        <taxon>Peronosporaceae</taxon>
        <taxon>Phytophthora</taxon>
    </lineage>
</organism>
<proteinExistence type="predicted"/>
<dbReference type="RefSeq" id="XP_009538494.1">
    <property type="nucleotide sequence ID" value="XM_009540199.1"/>
</dbReference>
<feature type="compositionally biased region" description="Pro residues" evidence="1">
    <location>
        <begin position="1"/>
        <end position="18"/>
    </location>
</feature>
<feature type="region of interest" description="Disordered" evidence="1">
    <location>
        <begin position="223"/>
        <end position="306"/>
    </location>
</feature>
<gene>
    <name evidence="2" type="ORF">PHYSODRAFT_248098</name>
</gene>
<feature type="region of interest" description="Disordered" evidence="1">
    <location>
        <begin position="1"/>
        <end position="20"/>
    </location>
</feature>
<dbReference type="KEGG" id="psoj:PHYSODRAFT_248098"/>
<feature type="compositionally biased region" description="Basic and acidic residues" evidence="1">
    <location>
        <begin position="263"/>
        <end position="291"/>
    </location>
</feature>
<feature type="compositionally biased region" description="Polar residues" evidence="1">
    <location>
        <begin position="253"/>
        <end position="262"/>
    </location>
</feature>
<dbReference type="AlphaFoldDB" id="G5AEJ5"/>